<keyword evidence="2" id="KW-0732">Signal</keyword>
<organism evidence="3 4">
    <name type="scientific">Tribonema minus</name>
    <dbReference type="NCBI Taxonomy" id="303371"/>
    <lineage>
        <taxon>Eukaryota</taxon>
        <taxon>Sar</taxon>
        <taxon>Stramenopiles</taxon>
        <taxon>Ochrophyta</taxon>
        <taxon>PX clade</taxon>
        <taxon>Xanthophyceae</taxon>
        <taxon>Tribonematales</taxon>
        <taxon>Tribonemataceae</taxon>
        <taxon>Tribonema</taxon>
    </lineage>
</organism>
<evidence type="ECO:0000256" key="2">
    <source>
        <dbReference type="SAM" id="SignalP"/>
    </source>
</evidence>
<proteinExistence type="predicted"/>
<keyword evidence="1" id="KW-1133">Transmembrane helix</keyword>
<feature type="transmembrane region" description="Helical" evidence="1">
    <location>
        <begin position="54"/>
        <end position="77"/>
    </location>
</feature>
<accession>A0A835ZAU7</accession>
<comment type="caution">
    <text evidence="3">The sequence shown here is derived from an EMBL/GenBank/DDBJ whole genome shotgun (WGS) entry which is preliminary data.</text>
</comment>
<evidence type="ECO:0000313" key="4">
    <source>
        <dbReference type="Proteomes" id="UP000664859"/>
    </source>
</evidence>
<evidence type="ECO:0000313" key="3">
    <source>
        <dbReference type="EMBL" id="KAG5188015.1"/>
    </source>
</evidence>
<keyword evidence="4" id="KW-1185">Reference proteome</keyword>
<feature type="transmembrane region" description="Helical" evidence="1">
    <location>
        <begin position="461"/>
        <end position="485"/>
    </location>
</feature>
<reference evidence="3" key="1">
    <citation type="submission" date="2021-02" db="EMBL/GenBank/DDBJ databases">
        <title>First Annotated Genome of the Yellow-green Alga Tribonema minus.</title>
        <authorList>
            <person name="Mahan K.M."/>
        </authorList>
    </citation>
    <scope>NUCLEOTIDE SEQUENCE</scope>
    <source>
        <strain evidence="3">UTEX B ZZ1240</strain>
    </source>
</reference>
<dbReference type="EMBL" id="JAFCMP010000079">
    <property type="protein sequence ID" value="KAG5188015.1"/>
    <property type="molecule type" value="Genomic_DNA"/>
</dbReference>
<dbReference type="AlphaFoldDB" id="A0A835ZAU7"/>
<feature type="signal peptide" evidence="2">
    <location>
        <begin position="1"/>
        <end position="24"/>
    </location>
</feature>
<keyword evidence="1" id="KW-0812">Transmembrane</keyword>
<dbReference type="Proteomes" id="UP000664859">
    <property type="component" value="Unassembled WGS sequence"/>
</dbReference>
<feature type="chain" id="PRO_5032581990" evidence="2">
    <location>
        <begin position="25"/>
        <end position="779"/>
    </location>
</feature>
<name>A0A835ZAU7_9STRA</name>
<evidence type="ECO:0000256" key="1">
    <source>
        <dbReference type="SAM" id="Phobius"/>
    </source>
</evidence>
<feature type="transmembrane region" description="Helical" evidence="1">
    <location>
        <begin position="176"/>
        <end position="196"/>
    </location>
</feature>
<gene>
    <name evidence="3" type="ORF">JKP88DRAFT_243702</name>
</gene>
<keyword evidence="1" id="KW-0472">Membrane</keyword>
<feature type="transmembrane region" description="Helical" evidence="1">
    <location>
        <begin position="497"/>
        <end position="516"/>
    </location>
</feature>
<protein>
    <submittedName>
        <fullName evidence="3">Uncharacterized protein</fullName>
    </submittedName>
</protein>
<sequence>MGQLSGMAVSTAACALLLLQAVEAGFPADVKLQTLKLQDPEVKSYGIEIVKATAGVGVGVAILFGIIMTICCLVSCVRCCRMGRRDRAVAEGSFLGDKAFPDADYAYHNIGDQARKHNWSTAVACTALSRRRIHPTATYLHCNLKSRPLRPHYEQQPLTAARARIRYARPARCRRYLWGATLALIIAYVACGAASYSAARKTLNTVDDAYDGTSAFLTDVQLALCSTGSDAKCADGSVGDYVLAVQTTMVGTFAAAVAWIDQLSGVQAPFDAMAMQTGVMSDTQVRARGGPHVRATPDAPQRKGPLSITPLLPPPHARAQATEATLIPDIGTYAGNWTDFFATYARYDFTFAVPNVTADDELRVAADAVTIGATAAATQAANQTTYDIMVSPTSDLMRLSYQLDDVKNNELGGPDLRGAALAATSALSTRIVNASARVYAFQTGPAETAYDTVSRHFSTGVLAVSGIVLLPGLVLLATAACAGLCRTPKPFYLGMAFGYWTQGAFCLVAGLALLLMKLNGDVCKQHKEIIVTNLDVTVPVRGVTSTPLGVGIVGALECTGVYPEAPTATNNLVDIFGIGEAFDMSGPLTDASGTVTGLAPTILSIITSTADITTQLDQLDPYAYTGARAQYVGATATAALDARLAQLPPEPFDRDNVQQAALFETEYLQTANFRWATVTNTLPLYTTALNNLSAMLASVRDASAASYPVDATKCYDPATDAGHALALPLTFAQVAALVDADAATNYYCGAKFKDANNDKAVDGSGYVWYANAGDDDLLW</sequence>